<dbReference type="AlphaFoldDB" id="A0AAJ5JZK1"/>
<dbReference type="PROSITE" id="PS51352">
    <property type="entry name" value="THIOREDOXIN_2"/>
    <property type="match status" value="1"/>
</dbReference>
<dbReference type="Pfam" id="PF00578">
    <property type="entry name" value="AhpC-TSA"/>
    <property type="match status" value="1"/>
</dbReference>
<dbReference type="EMBL" id="VBRC01000002">
    <property type="protein sequence ID" value="TLK30878.1"/>
    <property type="molecule type" value="Genomic_DNA"/>
</dbReference>
<evidence type="ECO:0000256" key="1">
    <source>
        <dbReference type="SAM" id="SignalP"/>
    </source>
</evidence>
<sequence>MGMRRITWMVVLTLFTCALAGGGGPPGPLAPDFAFQTINGQAVRLSALRGQAVIILFGDVHCTVCRDNDQLLRLYQDEYVDRDLTVISLHAHVTPLDLACYDAPFLFGVLTGRDPGVVIFHEYHATLPTTVFIDRRGRVRNVVHARLDESTLVRDLQGLL</sequence>
<reference evidence="3 4" key="1">
    <citation type="submission" date="2019-04" db="EMBL/GenBank/DDBJ databases">
        <title>Deinococcus metalilatus MA1002 mutant No.5.</title>
        <authorList>
            <person name="Park W."/>
            <person name="Park C."/>
        </authorList>
    </citation>
    <scope>NUCLEOTIDE SEQUENCE [LARGE SCALE GENOMIC DNA]</scope>
    <source>
        <strain evidence="3 4">MA1002-m5</strain>
    </source>
</reference>
<dbReference type="GO" id="GO:0016491">
    <property type="term" value="F:oxidoreductase activity"/>
    <property type="evidence" value="ECO:0007669"/>
    <property type="project" value="InterPro"/>
</dbReference>
<keyword evidence="1" id="KW-0732">Signal</keyword>
<dbReference type="Proteomes" id="UP000308000">
    <property type="component" value="Unassembled WGS sequence"/>
</dbReference>
<dbReference type="GO" id="GO:0016209">
    <property type="term" value="F:antioxidant activity"/>
    <property type="evidence" value="ECO:0007669"/>
    <property type="project" value="InterPro"/>
</dbReference>
<feature type="domain" description="Thioredoxin" evidence="2">
    <location>
        <begin position="24"/>
        <end position="160"/>
    </location>
</feature>
<dbReference type="Gene3D" id="3.40.30.10">
    <property type="entry name" value="Glutaredoxin"/>
    <property type="match status" value="1"/>
</dbReference>
<dbReference type="SUPFAM" id="SSF52833">
    <property type="entry name" value="Thioredoxin-like"/>
    <property type="match status" value="1"/>
</dbReference>
<accession>A0AAJ5JZK1</accession>
<name>A0AAJ5JZK1_9DEIO</name>
<evidence type="ECO:0000259" key="2">
    <source>
        <dbReference type="PROSITE" id="PS51352"/>
    </source>
</evidence>
<proteinExistence type="predicted"/>
<organism evidence="3 4">
    <name type="scientific">Deinococcus metallilatus</name>
    <dbReference type="NCBI Taxonomy" id="1211322"/>
    <lineage>
        <taxon>Bacteria</taxon>
        <taxon>Thermotogati</taxon>
        <taxon>Deinococcota</taxon>
        <taxon>Deinococci</taxon>
        <taxon>Deinococcales</taxon>
        <taxon>Deinococcaceae</taxon>
        <taxon>Deinococcus</taxon>
    </lineage>
</organism>
<evidence type="ECO:0000313" key="4">
    <source>
        <dbReference type="Proteomes" id="UP000308000"/>
    </source>
</evidence>
<feature type="signal peptide" evidence="1">
    <location>
        <begin position="1"/>
        <end position="20"/>
    </location>
</feature>
<protein>
    <submittedName>
        <fullName evidence="3">Redoxin domain-containing protein</fullName>
    </submittedName>
</protein>
<comment type="caution">
    <text evidence="3">The sequence shown here is derived from an EMBL/GenBank/DDBJ whole genome shotgun (WGS) entry which is preliminary data.</text>
</comment>
<dbReference type="InterPro" id="IPR000866">
    <property type="entry name" value="AhpC/TSA"/>
</dbReference>
<feature type="chain" id="PRO_5042617236" evidence="1">
    <location>
        <begin position="21"/>
        <end position="160"/>
    </location>
</feature>
<gene>
    <name evidence="3" type="ORF">FCS05_03750</name>
</gene>
<dbReference type="InterPro" id="IPR013766">
    <property type="entry name" value="Thioredoxin_domain"/>
</dbReference>
<evidence type="ECO:0000313" key="3">
    <source>
        <dbReference type="EMBL" id="TLK30878.1"/>
    </source>
</evidence>
<dbReference type="InterPro" id="IPR036249">
    <property type="entry name" value="Thioredoxin-like_sf"/>
</dbReference>